<dbReference type="OrthoDB" id="5308957at2759"/>
<dbReference type="VEuPathDB" id="FungiDB:ATEG_01870"/>
<evidence type="ECO:0000313" key="3">
    <source>
        <dbReference type="Proteomes" id="UP000007963"/>
    </source>
</evidence>
<dbReference type="HOGENOM" id="CLU_1618660_0_0_1"/>
<feature type="region of interest" description="Disordered" evidence="1">
    <location>
        <begin position="78"/>
        <end position="119"/>
    </location>
</feature>
<evidence type="ECO:0000256" key="1">
    <source>
        <dbReference type="SAM" id="MobiDB-lite"/>
    </source>
</evidence>
<dbReference type="RefSeq" id="XP_001209235.1">
    <property type="nucleotide sequence ID" value="XM_001209235.1"/>
</dbReference>
<organism evidence="2 3">
    <name type="scientific">Aspergillus terreus (strain NIH 2624 / FGSC A1156)</name>
    <dbReference type="NCBI Taxonomy" id="341663"/>
    <lineage>
        <taxon>Eukaryota</taxon>
        <taxon>Fungi</taxon>
        <taxon>Dikarya</taxon>
        <taxon>Ascomycota</taxon>
        <taxon>Pezizomycotina</taxon>
        <taxon>Eurotiomycetes</taxon>
        <taxon>Eurotiomycetidae</taxon>
        <taxon>Eurotiales</taxon>
        <taxon>Aspergillaceae</taxon>
        <taxon>Aspergillus</taxon>
        <taxon>Aspergillus subgen. Circumdati</taxon>
    </lineage>
</organism>
<accession>Q0CWR4</accession>
<evidence type="ECO:0000313" key="2">
    <source>
        <dbReference type="EMBL" id="EAU38627.1"/>
    </source>
</evidence>
<sequence>MPTTTTAAPVTQIPWSMPQWFPLPPETQPSTVPFYPAAPLSPPIDSAMQMMPHPQRLYSSHSSQSGFSPQQMAEMYEASKRKMTSPFLSDHAAGGDRTGDKSYRQAHLERTSSLPCKMSGPPSVGLGNPSPPYFHSGPHPMMCAPMYSYPGPEPVMQGPPSIGL</sequence>
<dbReference type="AlphaFoldDB" id="Q0CWR4"/>
<proteinExistence type="predicted"/>
<feature type="compositionally biased region" description="Basic and acidic residues" evidence="1">
    <location>
        <begin position="93"/>
        <end position="110"/>
    </location>
</feature>
<protein>
    <submittedName>
        <fullName evidence="2">Uncharacterized protein</fullName>
    </submittedName>
</protein>
<dbReference type="GeneID" id="4315972"/>
<gene>
    <name evidence="2" type="ORF">ATEG_01870</name>
</gene>
<reference evidence="3" key="1">
    <citation type="submission" date="2005-09" db="EMBL/GenBank/DDBJ databases">
        <title>Annotation of the Aspergillus terreus NIH2624 genome.</title>
        <authorList>
            <person name="Birren B.W."/>
            <person name="Lander E.S."/>
            <person name="Galagan J.E."/>
            <person name="Nusbaum C."/>
            <person name="Devon K."/>
            <person name="Henn M."/>
            <person name="Ma L.-J."/>
            <person name="Jaffe D.B."/>
            <person name="Butler J."/>
            <person name="Alvarez P."/>
            <person name="Gnerre S."/>
            <person name="Grabherr M."/>
            <person name="Kleber M."/>
            <person name="Mauceli E.W."/>
            <person name="Brockman W."/>
            <person name="Rounsley S."/>
            <person name="Young S.K."/>
            <person name="LaButti K."/>
            <person name="Pushparaj V."/>
            <person name="DeCaprio D."/>
            <person name="Crawford M."/>
            <person name="Koehrsen M."/>
            <person name="Engels R."/>
            <person name="Montgomery P."/>
            <person name="Pearson M."/>
            <person name="Howarth C."/>
            <person name="Larson L."/>
            <person name="Luoma S."/>
            <person name="White J."/>
            <person name="Alvarado L."/>
            <person name="Kodira C.D."/>
            <person name="Zeng Q."/>
            <person name="Oleary S."/>
            <person name="Yandava C."/>
            <person name="Denning D.W."/>
            <person name="Nierman W.C."/>
            <person name="Milne T."/>
            <person name="Madden K."/>
        </authorList>
    </citation>
    <scope>NUCLEOTIDE SEQUENCE [LARGE SCALE GENOMIC DNA]</scope>
    <source>
        <strain evidence="3">NIH 2624 / FGSC A1156</strain>
    </source>
</reference>
<dbReference type="Proteomes" id="UP000007963">
    <property type="component" value="Unassembled WGS sequence"/>
</dbReference>
<name>Q0CWR4_ASPTN</name>
<dbReference type="EMBL" id="CH476595">
    <property type="protein sequence ID" value="EAU38627.1"/>
    <property type="molecule type" value="Genomic_DNA"/>
</dbReference>